<keyword evidence="1" id="KW-0472">Membrane</keyword>
<proteinExistence type="predicted"/>
<name>A0ABW0P5V4_9HYPH</name>
<organism evidence="2 3">
    <name type="scientific">Bosea massiliensis</name>
    <dbReference type="NCBI Taxonomy" id="151419"/>
    <lineage>
        <taxon>Bacteria</taxon>
        <taxon>Pseudomonadati</taxon>
        <taxon>Pseudomonadota</taxon>
        <taxon>Alphaproteobacteria</taxon>
        <taxon>Hyphomicrobiales</taxon>
        <taxon>Boseaceae</taxon>
        <taxon>Bosea</taxon>
    </lineage>
</organism>
<protein>
    <recommendedName>
        <fullName evidence="4">Glycosyltransferase RgtA/B/C/D-like domain-containing protein</fullName>
    </recommendedName>
</protein>
<feature type="transmembrane region" description="Helical" evidence="1">
    <location>
        <begin position="21"/>
        <end position="37"/>
    </location>
</feature>
<gene>
    <name evidence="2" type="ORF">ACFPN9_20125</name>
</gene>
<keyword evidence="1" id="KW-1133">Transmembrane helix</keyword>
<dbReference type="EMBL" id="JBHSLU010000063">
    <property type="protein sequence ID" value="MFC5507553.1"/>
    <property type="molecule type" value="Genomic_DNA"/>
</dbReference>
<keyword evidence="3" id="KW-1185">Reference proteome</keyword>
<evidence type="ECO:0008006" key="4">
    <source>
        <dbReference type="Google" id="ProtNLM"/>
    </source>
</evidence>
<evidence type="ECO:0000313" key="2">
    <source>
        <dbReference type="EMBL" id="MFC5507553.1"/>
    </source>
</evidence>
<evidence type="ECO:0000313" key="3">
    <source>
        <dbReference type="Proteomes" id="UP001596060"/>
    </source>
</evidence>
<comment type="caution">
    <text evidence="2">The sequence shown here is derived from an EMBL/GenBank/DDBJ whole genome shotgun (WGS) entry which is preliminary data.</text>
</comment>
<keyword evidence="1" id="KW-0812">Transmembrane</keyword>
<dbReference type="RefSeq" id="WP_377817486.1">
    <property type="nucleotide sequence ID" value="NZ_JBHSLU010000063.1"/>
</dbReference>
<dbReference type="Proteomes" id="UP001596060">
    <property type="component" value="Unassembled WGS sequence"/>
</dbReference>
<accession>A0ABW0P5V4</accession>
<sequence length="61" mass="6743">MALKAHAALYWNLPLIKANKEVYIGAVLGAGILTRMLGGPLKLGALILAFYTPYIWFNYFA</sequence>
<evidence type="ECO:0000256" key="1">
    <source>
        <dbReference type="SAM" id="Phobius"/>
    </source>
</evidence>
<feature type="transmembrane region" description="Helical" evidence="1">
    <location>
        <begin position="43"/>
        <end position="60"/>
    </location>
</feature>
<reference evidence="3" key="1">
    <citation type="journal article" date="2019" name="Int. J. Syst. Evol. Microbiol.">
        <title>The Global Catalogue of Microorganisms (GCM) 10K type strain sequencing project: providing services to taxonomists for standard genome sequencing and annotation.</title>
        <authorList>
            <consortium name="The Broad Institute Genomics Platform"/>
            <consortium name="The Broad Institute Genome Sequencing Center for Infectious Disease"/>
            <person name="Wu L."/>
            <person name="Ma J."/>
        </authorList>
    </citation>
    <scope>NUCLEOTIDE SEQUENCE [LARGE SCALE GENOMIC DNA]</scope>
    <source>
        <strain evidence="3">CCUG 43117</strain>
    </source>
</reference>